<dbReference type="Proteomes" id="UP001165430">
    <property type="component" value="Unassembled WGS sequence"/>
</dbReference>
<feature type="transmembrane region" description="Helical" evidence="2">
    <location>
        <begin position="12"/>
        <end position="35"/>
    </location>
</feature>
<dbReference type="PANTHER" id="PTHR34978">
    <property type="entry name" value="POSSIBLE SENSOR-TRANSDUCER PROTEIN BLAR"/>
    <property type="match status" value="1"/>
</dbReference>
<keyword evidence="1" id="KW-0175">Coiled coil</keyword>
<feature type="transmembrane region" description="Helical" evidence="2">
    <location>
        <begin position="47"/>
        <end position="69"/>
    </location>
</feature>
<dbReference type="PANTHER" id="PTHR34978:SF3">
    <property type="entry name" value="SLR0241 PROTEIN"/>
    <property type="match status" value="1"/>
</dbReference>
<evidence type="ECO:0000256" key="1">
    <source>
        <dbReference type="SAM" id="Coils"/>
    </source>
</evidence>
<feature type="domain" description="Peptidase M56" evidence="3">
    <location>
        <begin position="31"/>
        <end position="309"/>
    </location>
</feature>
<dbReference type="Pfam" id="PF05569">
    <property type="entry name" value="Peptidase_M56"/>
    <property type="match status" value="1"/>
</dbReference>
<evidence type="ECO:0000313" key="5">
    <source>
        <dbReference type="Proteomes" id="UP001165430"/>
    </source>
</evidence>
<dbReference type="Gene3D" id="3.30.2010.10">
    <property type="entry name" value="Metalloproteases ('zincins'), catalytic domain"/>
    <property type="match status" value="1"/>
</dbReference>
<dbReference type="CDD" id="cd07341">
    <property type="entry name" value="M56_BlaR1_MecR1_like"/>
    <property type="match status" value="1"/>
</dbReference>
<evidence type="ECO:0000313" key="4">
    <source>
        <dbReference type="EMBL" id="MCH7413421.1"/>
    </source>
</evidence>
<keyword evidence="2" id="KW-1133">Transmembrane helix</keyword>
<protein>
    <submittedName>
        <fullName evidence="4">M56 family metallopeptidase</fullName>
    </submittedName>
</protein>
<reference evidence="4" key="1">
    <citation type="submission" date="2022-03" db="EMBL/GenBank/DDBJ databases">
        <title>De novo assembled genomes of Belliella spp. (Cyclobacteriaceae) strains.</title>
        <authorList>
            <person name="Szabo A."/>
            <person name="Korponai K."/>
            <person name="Felfoldi T."/>
        </authorList>
    </citation>
    <scope>NUCLEOTIDE SEQUENCE</scope>
    <source>
        <strain evidence="4">DSM 111903</strain>
    </source>
</reference>
<keyword evidence="2" id="KW-0812">Transmembrane</keyword>
<accession>A0ABS9VAI8</accession>
<evidence type="ECO:0000256" key="2">
    <source>
        <dbReference type="SAM" id="Phobius"/>
    </source>
</evidence>
<sequence length="726" mass="82533">MNEIIPANYLHAIGWMLVHSLWQIAGLGLFLWFTLEIYQKKSAAFKYKASVFVLFLLIVSSIGTALFYFEPEKESTIAYELVYEGENNLFPTTVYSNNSHTPRTNFEVLSSQIEKRIPFLVNLWFIGVILFMIKFAGSLTELRNLGQKPKKGIPERWQVALTEFSKKLKIKHSVKIFQSNHIDTPLTFGVLKPVILIPAGLVFQLSPMQMEAIIAHELAHIKRHDYLINLMQSAMEVIFFYHPVFWYINKIIKTERENACDDTAINIGVNARDLAEALVLVVQHAKQTQPLLALAAAKSKTPTLDRIKRIMGIHSSQKQTSTLTSLTMLSTLLLSVSLILGANADKSINEDLELILTEIHSEIDLGEDFLLQLGQKSNPFTNEPNDKADDVKQIIELPEIGQIEPSSSTKDNISEPLNESNTKKNLFDFKVNGETVYVGSNIKGSDSKILIKPLNKDILSYTMKIAPLEFEGMDFSAKPNLGLSDATSLSKVSIDTTKSLNSNSGKIRIGYDANVLANQNMALTKTSTNIKAYSVHDLSRIKKTTSVGFNSNPNTLVNIKKDTTDYYNKVIDKAILKLSNADTAEEKEAVLKELSTITNKMTALTMASKQLISNAKNDSIFSYFKTQAELYKLKAEEMKPIMVEYQQKMIEWQKEQGPLIKEYQERMEAYEKELRPLMEEYQEKMKSFQKELQPLLNEYQQKMFELQKDYTFKMKELQEKQAKENN</sequence>
<keyword evidence="5" id="KW-1185">Reference proteome</keyword>
<dbReference type="RefSeq" id="WP_241411169.1">
    <property type="nucleotide sequence ID" value="NZ_JAKZGO010000005.1"/>
</dbReference>
<evidence type="ECO:0000259" key="3">
    <source>
        <dbReference type="Pfam" id="PF05569"/>
    </source>
</evidence>
<keyword evidence="2" id="KW-0472">Membrane</keyword>
<dbReference type="InterPro" id="IPR008756">
    <property type="entry name" value="Peptidase_M56"/>
</dbReference>
<organism evidence="4 5">
    <name type="scientific">Belliella alkalica</name>
    <dbReference type="NCBI Taxonomy" id="1730871"/>
    <lineage>
        <taxon>Bacteria</taxon>
        <taxon>Pseudomonadati</taxon>
        <taxon>Bacteroidota</taxon>
        <taxon>Cytophagia</taxon>
        <taxon>Cytophagales</taxon>
        <taxon>Cyclobacteriaceae</taxon>
        <taxon>Belliella</taxon>
    </lineage>
</organism>
<proteinExistence type="predicted"/>
<comment type="caution">
    <text evidence="4">The sequence shown here is derived from an EMBL/GenBank/DDBJ whole genome shotgun (WGS) entry which is preliminary data.</text>
</comment>
<dbReference type="EMBL" id="JAKZGO010000005">
    <property type="protein sequence ID" value="MCH7413421.1"/>
    <property type="molecule type" value="Genomic_DNA"/>
</dbReference>
<name>A0ABS9VAI8_9BACT</name>
<gene>
    <name evidence="4" type="ORF">MM213_07995</name>
</gene>
<feature type="transmembrane region" description="Helical" evidence="2">
    <location>
        <begin position="119"/>
        <end position="140"/>
    </location>
</feature>
<dbReference type="InterPro" id="IPR052173">
    <property type="entry name" value="Beta-lactam_resp_regulator"/>
</dbReference>
<feature type="coiled-coil region" evidence="1">
    <location>
        <begin position="660"/>
        <end position="698"/>
    </location>
</feature>